<sequence length="367" mass="42354">MTHFSNPRLRYHLKRILPFGIIWLVLSWFILFIESMATGYENQRPETDITVTWSIFLFASLTVFLVGIAMGAVEVLWLGKLFKHKAFWQKTLYKMGFYLLFMLVINLVTFPIAASIELQSPIMDTQVWHKFSNYIVSPTFLSTMVSLAFSIFVSLLYSGISEHLGHNVLLNFFSGKYHHPEEESRVFMFLDMKSSTSLAEKLGHQNYFKFLRDYYNQLSGSIIQYHGEVYQYIGDEIVITWEQQEGLQNQNCLHCFYAMKQSLQKKSTYFEETYGVAPSFRAGLHMGKVTTGEIGALKKEIFFTGDVLNVTARIQKLCKQFDRDIVVSDVLRQKIAVPEHINFVSLGDMELEGRSAPIALFFPVQIP</sequence>
<name>A0ABT5Y068_9FLAO</name>
<protein>
    <submittedName>
        <fullName evidence="3">Adenylate/guanylate cyclase domain-containing protein</fullName>
    </submittedName>
</protein>
<dbReference type="Pfam" id="PF00211">
    <property type="entry name" value="Guanylate_cyc"/>
    <property type="match status" value="1"/>
</dbReference>
<comment type="caution">
    <text evidence="3">The sequence shown here is derived from an EMBL/GenBank/DDBJ whole genome shotgun (WGS) entry which is preliminary data.</text>
</comment>
<dbReference type="InterPro" id="IPR050697">
    <property type="entry name" value="Adenylyl/Guanylyl_Cyclase_3/4"/>
</dbReference>
<keyword evidence="4" id="KW-1185">Reference proteome</keyword>
<evidence type="ECO:0000256" key="1">
    <source>
        <dbReference type="SAM" id="Phobius"/>
    </source>
</evidence>
<dbReference type="EMBL" id="JARFVB010000006">
    <property type="protein sequence ID" value="MDF0716839.1"/>
    <property type="molecule type" value="Genomic_DNA"/>
</dbReference>
<dbReference type="InterPro" id="IPR001054">
    <property type="entry name" value="A/G_cyclase"/>
</dbReference>
<evidence type="ECO:0000259" key="2">
    <source>
        <dbReference type="PROSITE" id="PS50125"/>
    </source>
</evidence>
<dbReference type="Proteomes" id="UP001221366">
    <property type="component" value="Unassembled WGS sequence"/>
</dbReference>
<feature type="domain" description="Guanylate cyclase" evidence="2">
    <location>
        <begin position="186"/>
        <end position="315"/>
    </location>
</feature>
<reference evidence="3 4" key="1">
    <citation type="submission" date="2023-03" db="EMBL/GenBank/DDBJ databases">
        <title>Muricauda XX sp. nov. and Muricauda XXX sp. nov., two novel species isolated from Okinawa Trough.</title>
        <authorList>
            <person name="Cao W."/>
            <person name="Deng X."/>
        </authorList>
    </citation>
    <scope>NUCLEOTIDE SEQUENCE [LARGE SCALE GENOMIC DNA]</scope>
    <source>
        <strain evidence="3 4">334s03</strain>
    </source>
</reference>
<feature type="transmembrane region" description="Helical" evidence="1">
    <location>
        <begin position="53"/>
        <end position="77"/>
    </location>
</feature>
<dbReference type="RefSeq" id="WP_275616014.1">
    <property type="nucleotide sequence ID" value="NZ_JARFVB010000006.1"/>
</dbReference>
<organism evidence="3 4">
    <name type="scientific">Flagellimonas yonaguniensis</name>
    <dbReference type="NCBI Taxonomy" id="3031325"/>
    <lineage>
        <taxon>Bacteria</taxon>
        <taxon>Pseudomonadati</taxon>
        <taxon>Bacteroidota</taxon>
        <taxon>Flavobacteriia</taxon>
        <taxon>Flavobacteriales</taxon>
        <taxon>Flavobacteriaceae</taxon>
        <taxon>Flagellimonas</taxon>
    </lineage>
</organism>
<feature type="transmembrane region" description="Helical" evidence="1">
    <location>
        <begin position="97"/>
        <end position="114"/>
    </location>
</feature>
<accession>A0ABT5Y068</accession>
<keyword evidence="1" id="KW-1133">Transmembrane helix</keyword>
<dbReference type="Gene3D" id="3.30.70.1230">
    <property type="entry name" value="Nucleotide cyclase"/>
    <property type="match status" value="1"/>
</dbReference>
<dbReference type="PROSITE" id="PS50125">
    <property type="entry name" value="GUANYLATE_CYCLASE_2"/>
    <property type="match status" value="1"/>
</dbReference>
<keyword evidence="1" id="KW-0812">Transmembrane</keyword>
<proteinExistence type="predicted"/>
<dbReference type="PANTHER" id="PTHR43081:SF1">
    <property type="entry name" value="ADENYLATE CYCLASE, TERMINAL-DIFFERENTIATION SPECIFIC"/>
    <property type="match status" value="1"/>
</dbReference>
<keyword evidence="1" id="KW-0472">Membrane</keyword>
<feature type="transmembrane region" description="Helical" evidence="1">
    <location>
        <begin position="134"/>
        <end position="157"/>
    </location>
</feature>
<dbReference type="InterPro" id="IPR029787">
    <property type="entry name" value="Nucleotide_cyclase"/>
</dbReference>
<evidence type="ECO:0000313" key="3">
    <source>
        <dbReference type="EMBL" id="MDF0716839.1"/>
    </source>
</evidence>
<gene>
    <name evidence="3" type="ORF">PY092_11815</name>
</gene>
<dbReference type="PANTHER" id="PTHR43081">
    <property type="entry name" value="ADENYLATE CYCLASE, TERMINAL-DIFFERENTIATION SPECIFIC-RELATED"/>
    <property type="match status" value="1"/>
</dbReference>
<dbReference type="SUPFAM" id="SSF55073">
    <property type="entry name" value="Nucleotide cyclase"/>
    <property type="match status" value="1"/>
</dbReference>
<feature type="transmembrane region" description="Helical" evidence="1">
    <location>
        <begin position="16"/>
        <end position="33"/>
    </location>
</feature>
<evidence type="ECO:0000313" key="4">
    <source>
        <dbReference type="Proteomes" id="UP001221366"/>
    </source>
</evidence>
<dbReference type="CDD" id="cd07302">
    <property type="entry name" value="CHD"/>
    <property type="match status" value="1"/>
</dbReference>